<sequence>MNIIRNRNKFFLISLTIIVIGLVMAIVNGLNFGIDFTGGTLLQIDFGKKVPVDEIRKITDEFDKNASILHVGDNKEQVIIKTTLDLDNKDRIEIFNKFKEKYNLEDEAFVQSQKFGPSIGKEIRTKALLSVLIATIGMLIYITFRFEFKFGISAIVALVHDVLITFSVYAIFQIPVNNPFVAAMLTIVGYSINDTIVVFDRIRENIKIMKKDKYEDIVNKSISQTIVRSINTSFTTLLVIVVLYIFGVEAIKDFALPLIVGIIAGTYSSIFIASPIWYLLRTRVSDRNNYNPNRV</sequence>
<dbReference type="Gene3D" id="1.20.1640.10">
    <property type="entry name" value="Multidrug efflux transporter AcrB transmembrane domain"/>
    <property type="match status" value="1"/>
</dbReference>
<dbReference type="GO" id="GO:0005886">
    <property type="term" value="C:plasma membrane"/>
    <property type="evidence" value="ECO:0007669"/>
    <property type="project" value="UniProtKB-SubCell"/>
</dbReference>
<dbReference type="InterPro" id="IPR022646">
    <property type="entry name" value="SecD/SecF_CS"/>
</dbReference>
<feature type="transmembrane region" description="Helical" evidence="12">
    <location>
        <begin position="230"/>
        <end position="248"/>
    </location>
</feature>
<protein>
    <recommendedName>
        <fullName evidence="12">Protein-export membrane protein SecF</fullName>
    </recommendedName>
</protein>
<feature type="transmembrane region" description="Helical" evidence="12">
    <location>
        <begin position="254"/>
        <end position="280"/>
    </location>
</feature>
<dbReference type="RefSeq" id="WP_035161336.1">
    <property type="nucleotide sequence ID" value="NZ_AZTB01000001.1"/>
</dbReference>
<keyword evidence="3 12" id="KW-1003">Cell membrane</keyword>
<dbReference type="SUPFAM" id="SSF82866">
    <property type="entry name" value="Multidrug efflux transporter AcrB transmembrane domain"/>
    <property type="match status" value="1"/>
</dbReference>
<evidence type="ECO:0000256" key="7">
    <source>
        <dbReference type="ARBA" id="ARBA00023010"/>
    </source>
</evidence>
<dbReference type="NCBIfam" id="TIGR00966">
    <property type="entry name" value="transloc_SecF"/>
    <property type="match status" value="1"/>
</dbReference>
<dbReference type="InterPro" id="IPR022813">
    <property type="entry name" value="SecD/SecF_arch_bac"/>
</dbReference>
<evidence type="ECO:0000256" key="11">
    <source>
        <dbReference type="ARBA" id="ARBA00061053"/>
    </source>
</evidence>
<evidence type="ECO:0000256" key="9">
    <source>
        <dbReference type="ARBA" id="ARBA00059018"/>
    </source>
</evidence>
<dbReference type="FunFam" id="1.20.1640.10:FF:000024">
    <property type="entry name" value="Multifunctional fusion protein"/>
    <property type="match status" value="1"/>
</dbReference>
<evidence type="ECO:0000256" key="12">
    <source>
        <dbReference type="HAMAP-Rule" id="MF_01464"/>
    </source>
</evidence>
<evidence type="ECO:0000256" key="5">
    <source>
        <dbReference type="ARBA" id="ARBA00022927"/>
    </source>
</evidence>
<evidence type="ECO:0000256" key="6">
    <source>
        <dbReference type="ARBA" id="ARBA00022989"/>
    </source>
</evidence>
<dbReference type="GO" id="GO:0015450">
    <property type="term" value="F:protein-transporting ATPase activity"/>
    <property type="evidence" value="ECO:0007669"/>
    <property type="project" value="InterPro"/>
</dbReference>
<evidence type="ECO:0000259" key="13">
    <source>
        <dbReference type="Pfam" id="PF02355"/>
    </source>
</evidence>
<dbReference type="InterPro" id="IPR055344">
    <property type="entry name" value="SecD_SecF_C_bact"/>
</dbReference>
<dbReference type="GO" id="GO:0065002">
    <property type="term" value="P:intracellular protein transmembrane transport"/>
    <property type="evidence" value="ECO:0007669"/>
    <property type="project" value="UniProtKB-UniRule"/>
</dbReference>
<name>A0A096CY80_9FIRM</name>
<feature type="transmembrane region" description="Helical" evidence="12">
    <location>
        <begin position="151"/>
        <end position="174"/>
    </location>
</feature>
<dbReference type="Pfam" id="PF07549">
    <property type="entry name" value="Sec_GG"/>
    <property type="match status" value="1"/>
</dbReference>
<dbReference type="Proteomes" id="UP000029622">
    <property type="component" value="Unassembled WGS sequence"/>
</dbReference>
<dbReference type="InterPro" id="IPR048634">
    <property type="entry name" value="SecD_SecF_C"/>
</dbReference>
<dbReference type="AlphaFoldDB" id="A0A096CY80"/>
<comment type="similarity">
    <text evidence="12">Belongs to the SecD/SecF family. SecF subfamily.</text>
</comment>
<keyword evidence="2 12" id="KW-0813">Transport</keyword>
<comment type="similarity">
    <text evidence="11">In the N-terminal section; belongs to the SecD/SecF family. SecD subfamily.</text>
</comment>
<dbReference type="STRING" id="1156417.Y919_00705"/>
<dbReference type="HAMAP" id="MF_01464_B">
    <property type="entry name" value="SecF_B"/>
    <property type="match status" value="1"/>
</dbReference>
<keyword evidence="4 12" id="KW-0812">Transmembrane</keyword>
<dbReference type="GO" id="GO:0006605">
    <property type="term" value="P:protein targeting"/>
    <property type="evidence" value="ECO:0007669"/>
    <property type="project" value="UniProtKB-UniRule"/>
</dbReference>
<dbReference type="NCBIfam" id="TIGR00916">
    <property type="entry name" value="2A0604s01"/>
    <property type="match status" value="1"/>
</dbReference>
<dbReference type="PANTHER" id="PTHR30081">
    <property type="entry name" value="PROTEIN-EXPORT MEMBRANE PROTEIN SEC"/>
    <property type="match status" value="1"/>
</dbReference>
<organism evidence="14 15">
    <name type="scientific">Caloranaerobacter azorensis H53214</name>
    <dbReference type="NCBI Taxonomy" id="1156417"/>
    <lineage>
        <taxon>Bacteria</taxon>
        <taxon>Bacillati</taxon>
        <taxon>Bacillota</taxon>
        <taxon>Tissierellia</taxon>
        <taxon>Tissierellales</taxon>
        <taxon>Thermohalobacteraceae</taxon>
        <taxon>Caloranaerobacter</taxon>
    </lineage>
</organism>
<keyword evidence="5 12" id="KW-0653">Protein transport</keyword>
<dbReference type="PANTHER" id="PTHR30081:SF8">
    <property type="entry name" value="PROTEIN TRANSLOCASE SUBUNIT SECF"/>
    <property type="match status" value="1"/>
</dbReference>
<feature type="transmembrane region" description="Helical" evidence="12">
    <location>
        <begin position="127"/>
        <end position="144"/>
    </location>
</feature>
<dbReference type="EMBL" id="AZTB01000001">
    <property type="protein sequence ID" value="KGG81514.1"/>
    <property type="molecule type" value="Genomic_DNA"/>
</dbReference>
<comment type="subunit">
    <text evidence="12">Forms a complex with SecD. Part of the essential Sec protein translocation apparatus which comprises SecA, SecYEG and auxiliary proteins SecDF. Other proteins may also be involved.</text>
</comment>
<evidence type="ECO:0000313" key="15">
    <source>
        <dbReference type="Proteomes" id="UP000029622"/>
    </source>
</evidence>
<keyword evidence="6 12" id="KW-1133">Transmembrane helix</keyword>
<proteinExistence type="inferred from homology"/>
<feature type="transmembrane region" description="Helical" evidence="12">
    <location>
        <begin position="12"/>
        <end position="34"/>
    </location>
</feature>
<keyword evidence="7 12" id="KW-0811">Translocation</keyword>
<evidence type="ECO:0000256" key="4">
    <source>
        <dbReference type="ARBA" id="ARBA00022692"/>
    </source>
</evidence>
<reference evidence="14 15" key="1">
    <citation type="submission" date="2013-12" db="EMBL/GenBank/DDBJ databases">
        <title>Draft genome sequence of Caloranaerobacter sp. H53214.</title>
        <authorList>
            <person name="Jiang L.J."/>
            <person name="Shao Z.Z."/>
            <person name="Long M.N."/>
        </authorList>
    </citation>
    <scope>NUCLEOTIDE SEQUENCE [LARGE SCALE GENOMIC DNA]</scope>
    <source>
        <strain evidence="14 15">H53214</strain>
    </source>
</reference>
<keyword evidence="8 12" id="KW-0472">Membrane</keyword>
<evidence type="ECO:0000256" key="8">
    <source>
        <dbReference type="ARBA" id="ARBA00023136"/>
    </source>
</evidence>
<feature type="transmembrane region" description="Helical" evidence="12">
    <location>
        <begin position="180"/>
        <end position="199"/>
    </location>
</feature>
<feature type="domain" description="Protein export membrane protein SecD/SecF C-terminal" evidence="13">
    <location>
        <begin position="106"/>
        <end position="282"/>
    </location>
</feature>
<evidence type="ECO:0000256" key="2">
    <source>
        <dbReference type="ARBA" id="ARBA00022448"/>
    </source>
</evidence>
<accession>A0A096CY80</accession>
<dbReference type="InterPro" id="IPR022645">
    <property type="entry name" value="SecD/SecF_bac"/>
</dbReference>
<comment type="subcellular location">
    <subcellularLocation>
        <location evidence="1 12">Cell membrane</location>
        <topology evidence="1 12">Multi-pass membrane protein</topology>
    </subcellularLocation>
</comment>
<evidence type="ECO:0000256" key="1">
    <source>
        <dbReference type="ARBA" id="ARBA00004651"/>
    </source>
</evidence>
<evidence type="ECO:0000256" key="10">
    <source>
        <dbReference type="ARBA" id="ARBA00060856"/>
    </source>
</evidence>
<gene>
    <name evidence="12" type="primary">secF</name>
    <name evidence="14" type="ORF">Y919_00705</name>
</gene>
<evidence type="ECO:0000313" key="14">
    <source>
        <dbReference type="EMBL" id="KGG81514.1"/>
    </source>
</evidence>
<comment type="similarity">
    <text evidence="10">In the C-terminal section; belongs to the SecD/SecF family. SecF subfamily.</text>
</comment>
<evidence type="ECO:0000256" key="3">
    <source>
        <dbReference type="ARBA" id="ARBA00022475"/>
    </source>
</evidence>
<dbReference type="PRINTS" id="PR01755">
    <property type="entry name" value="SECFTRNLCASE"/>
</dbReference>
<comment type="caution">
    <text evidence="14">The sequence shown here is derived from an EMBL/GenBank/DDBJ whole genome shotgun (WGS) entry which is preliminary data.</text>
</comment>
<dbReference type="InterPro" id="IPR005665">
    <property type="entry name" value="SecF_bac"/>
</dbReference>
<dbReference type="GO" id="GO:0043952">
    <property type="term" value="P:protein transport by the Sec complex"/>
    <property type="evidence" value="ECO:0007669"/>
    <property type="project" value="UniProtKB-UniRule"/>
</dbReference>
<dbReference type="Pfam" id="PF02355">
    <property type="entry name" value="SecD_SecF_C"/>
    <property type="match status" value="1"/>
</dbReference>
<comment type="function">
    <text evidence="9 12">Part of the Sec protein translocase complex. Interacts with the SecYEG preprotein conducting channel. SecDF uses the proton motive force (PMF) to complete protein translocation after the ATP-dependent function of SecA.</text>
</comment>